<dbReference type="InterPro" id="IPR001360">
    <property type="entry name" value="Glyco_hydro_1"/>
</dbReference>
<dbReference type="PATRIC" id="fig|1679170.3.peg.2811"/>
<dbReference type="RefSeq" id="WP_049681540.1">
    <property type="nucleotide sequence ID" value="NZ_LFZW01000001.1"/>
</dbReference>
<evidence type="ECO:0000313" key="7">
    <source>
        <dbReference type="EMBL" id="KMY50193.1"/>
    </source>
</evidence>
<feature type="active site" description="Nucleophile" evidence="4">
    <location>
        <position position="372"/>
    </location>
</feature>
<dbReference type="STRING" id="1679170.AC625_12345"/>
<evidence type="ECO:0000256" key="2">
    <source>
        <dbReference type="ARBA" id="ARBA00022801"/>
    </source>
</evidence>
<evidence type="ECO:0000256" key="1">
    <source>
        <dbReference type="ARBA" id="ARBA00010838"/>
    </source>
</evidence>
<dbReference type="Pfam" id="PF00232">
    <property type="entry name" value="Glyco_hydro_1"/>
    <property type="match status" value="1"/>
</dbReference>
<evidence type="ECO:0000256" key="5">
    <source>
        <dbReference type="RuleBase" id="RU003690"/>
    </source>
</evidence>
<dbReference type="FunFam" id="3.20.20.80:FF:000004">
    <property type="entry name" value="Beta-glucosidase 6-phospho-beta-glucosidase"/>
    <property type="match status" value="1"/>
</dbReference>
<protein>
    <submittedName>
        <fullName evidence="7">6-phospho-beta-glucosidase</fullName>
    </submittedName>
</protein>
<keyword evidence="2 6" id="KW-0378">Hydrolase</keyword>
<evidence type="ECO:0000256" key="6">
    <source>
        <dbReference type="RuleBase" id="RU004468"/>
    </source>
</evidence>
<comment type="caution">
    <text evidence="7">The sequence shown here is derived from an EMBL/GenBank/DDBJ whole genome shotgun (WGS) entry which is preliminary data.</text>
</comment>
<gene>
    <name evidence="7" type="ORF">AC625_12345</name>
</gene>
<name>A0A0K9GU94_9BACI</name>
<evidence type="ECO:0000256" key="4">
    <source>
        <dbReference type="PROSITE-ProRule" id="PRU10055"/>
    </source>
</evidence>
<dbReference type="NCBIfam" id="NF007356">
    <property type="entry name" value="PRK09852.1"/>
    <property type="match status" value="1"/>
</dbReference>
<dbReference type="SUPFAM" id="SSF51445">
    <property type="entry name" value="(Trans)glycosidases"/>
    <property type="match status" value="1"/>
</dbReference>
<keyword evidence="3 6" id="KW-0326">Glycosidase</keyword>
<dbReference type="PRINTS" id="PR00131">
    <property type="entry name" value="GLHYDRLASE1"/>
</dbReference>
<comment type="similarity">
    <text evidence="1 5">Belongs to the glycosyl hydrolase 1 family.</text>
</comment>
<dbReference type="PROSITE" id="PS00572">
    <property type="entry name" value="GLYCOSYL_HYDROL_F1_1"/>
    <property type="match status" value="1"/>
</dbReference>
<dbReference type="Gene3D" id="3.20.20.80">
    <property type="entry name" value="Glycosidases"/>
    <property type="match status" value="1"/>
</dbReference>
<dbReference type="InterPro" id="IPR033132">
    <property type="entry name" value="GH_1_N_CS"/>
</dbReference>
<accession>A0A0K9GU94</accession>
<dbReference type="EMBL" id="LFZW01000001">
    <property type="protein sequence ID" value="KMY50193.1"/>
    <property type="molecule type" value="Genomic_DNA"/>
</dbReference>
<dbReference type="PROSITE" id="PS00653">
    <property type="entry name" value="GLYCOSYL_HYDROL_F1_2"/>
    <property type="match status" value="1"/>
</dbReference>
<dbReference type="GO" id="GO:0005829">
    <property type="term" value="C:cytosol"/>
    <property type="evidence" value="ECO:0007669"/>
    <property type="project" value="TreeGrafter"/>
</dbReference>
<keyword evidence="8" id="KW-1185">Reference proteome</keyword>
<dbReference type="GO" id="GO:0008422">
    <property type="term" value="F:beta-glucosidase activity"/>
    <property type="evidence" value="ECO:0007669"/>
    <property type="project" value="TreeGrafter"/>
</dbReference>
<dbReference type="PANTHER" id="PTHR10353">
    <property type="entry name" value="GLYCOSYL HYDROLASE"/>
    <property type="match status" value="1"/>
</dbReference>
<evidence type="ECO:0000256" key="3">
    <source>
        <dbReference type="ARBA" id="ARBA00023295"/>
    </source>
</evidence>
<evidence type="ECO:0000313" key="8">
    <source>
        <dbReference type="Proteomes" id="UP000037146"/>
    </source>
</evidence>
<dbReference type="AlphaFoldDB" id="A0A0K9GU94"/>
<proteinExistence type="inferred from homology"/>
<dbReference type="GO" id="GO:0016052">
    <property type="term" value="P:carbohydrate catabolic process"/>
    <property type="evidence" value="ECO:0007669"/>
    <property type="project" value="TreeGrafter"/>
</dbReference>
<dbReference type="OrthoDB" id="9765195at2"/>
<dbReference type="InterPro" id="IPR017853">
    <property type="entry name" value="GH"/>
</dbReference>
<reference evidence="8" key="1">
    <citation type="submission" date="2015-07" db="EMBL/GenBank/DDBJ databases">
        <title>Genome sequencing project for genomic taxonomy and phylogenomics of Bacillus-like bacteria.</title>
        <authorList>
            <person name="Liu B."/>
            <person name="Wang J."/>
            <person name="Zhu Y."/>
            <person name="Liu G."/>
            <person name="Chen Q."/>
            <person name="Chen Z."/>
            <person name="Lan J."/>
            <person name="Che J."/>
            <person name="Ge C."/>
            <person name="Shi H."/>
            <person name="Pan Z."/>
            <person name="Liu X."/>
        </authorList>
    </citation>
    <scope>NUCLEOTIDE SEQUENCE [LARGE SCALE GENOMIC DNA]</scope>
    <source>
        <strain evidence="8">FJAT-27997</strain>
    </source>
</reference>
<dbReference type="NCBIfam" id="NF007158">
    <property type="entry name" value="PRK09593.1"/>
    <property type="match status" value="1"/>
</dbReference>
<organism evidence="7 8">
    <name type="scientific">Peribacillus loiseleuriae</name>
    <dbReference type="NCBI Taxonomy" id="1679170"/>
    <lineage>
        <taxon>Bacteria</taxon>
        <taxon>Bacillati</taxon>
        <taxon>Bacillota</taxon>
        <taxon>Bacilli</taxon>
        <taxon>Bacillales</taxon>
        <taxon>Bacillaceae</taxon>
        <taxon>Peribacillus</taxon>
    </lineage>
</organism>
<dbReference type="InterPro" id="IPR018120">
    <property type="entry name" value="Glyco_hydro_1_AS"/>
</dbReference>
<sequence length="475" mass="54828">MKLRNDFLWGGAISANQTEGSYLVDGKGLSNFDMLPMNDKRLKDVMLDEPNIFNEENQHYPSHTGIDFYHSYKEDIALLAEMGIKCFRFSISWPRIFPNGDDAQPNEMGLAFYDAVLVELEKYQIEPMITISHFDIPMQLVNKYGGWSNRKVVTYYLNYAETLMNRYRHQVKYWVPFNEMNMVMHIPFIGGGLAFSKDENKLQRKYQAAHHQLLANALTIEAGKKINPDFKFGCMLAAGKTYPYTCKPEDVFAALESDKHNLFFSDVQVYGKYPNYIDYYFAKNDIQIDTNLEDFEVLKNHTVDYVSFSYYSSACTAASVEGLEKTKTNGFETVKNPHLPPSNSVWQVDPIGLRITMNQLYDRYHLPLFIVENGLGTPDHQDSTNRVNDDYRISYLADHIKNMIQAVEEDGVELLGYLTWGCIDLVSVSEGKISKRYGFIYVDSDDKGNGSNKRYKKDSYYWYQKVIESNGKVLY</sequence>
<dbReference type="Proteomes" id="UP000037146">
    <property type="component" value="Unassembled WGS sequence"/>
</dbReference>
<dbReference type="PANTHER" id="PTHR10353:SF296">
    <property type="entry name" value="6-PHOSPHO-BETA-GLUCOSIDASE"/>
    <property type="match status" value="1"/>
</dbReference>